<keyword evidence="2" id="KW-1185">Reference proteome</keyword>
<dbReference type="AlphaFoldDB" id="A0A1H2W8I0"/>
<dbReference type="EMBL" id="FNNP01000001">
    <property type="protein sequence ID" value="SDW76851.1"/>
    <property type="molecule type" value="Genomic_DNA"/>
</dbReference>
<evidence type="ECO:0000313" key="2">
    <source>
        <dbReference type="Proteomes" id="UP000183400"/>
    </source>
</evidence>
<protein>
    <submittedName>
        <fullName evidence="1">Uncharacterized protein</fullName>
    </submittedName>
</protein>
<gene>
    <name evidence="1" type="ORF">SAMN05444358_1011707</name>
</gene>
<name>A0A1H2W8I0_9RHOB</name>
<accession>A0A1H2W8I0</accession>
<proteinExistence type="predicted"/>
<evidence type="ECO:0000313" key="1">
    <source>
        <dbReference type="EMBL" id="SDW76851.1"/>
    </source>
</evidence>
<dbReference type="STRING" id="985054.SAMN05444358_1011707"/>
<sequence>MNRCYMLSPQTIQRADMGLHKPIELENLVISKPDLQPSLTDVIPPGEIPSHYINRYQAEYKVRCAFCDSHMPHNRGFTVRMEDGRTALCGKDCATKYFGKQIADNHEQELEKQIRRATKRKIIQRTLEGVPAALALLSDDWIEMEERALEASHALHIEFRYSGIQSEISEQGRYEHKESRRRWVERDDEFGRSRRVPIDEERVILSIAGAAILRGGETRPPVRLRRVKENLEKLLGVNTEGELSDLVVERMSETRSHLISDIRNAARFLNLCAQFYTKENIKALSRLTKHVKSTAGQIALHKRPYGFDLIITPIDYSGEDEIFNYGREQETYPLPDFTTKPQVESLLAELKDEYV</sequence>
<organism evidence="1 2">
    <name type="scientific">Ruegeria halocynthiae</name>
    <dbReference type="NCBI Taxonomy" id="985054"/>
    <lineage>
        <taxon>Bacteria</taxon>
        <taxon>Pseudomonadati</taxon>
        <taxon>Pseudomonadota</taxon>
        <taxon>Alphaproteobacteria</taxon>
        <taxon>Rhodobacterales</taxon>
        <taxon>Roseobacteraceae</taxon>
        <taxon>Ruegeria</taxon>
    </lineage>
</organism>
<reference evidence="2" key="1">
    <citation type="submission" date="2016-10" db="EMBL/GenBank/DDBJ databases">
        <authorList>
            <person name="Varghese N."/>
            <person name="Submissions S."/>
        </authorList>
    </citation>
    <scope>NUCLEOTIDE SEQUENCE [LARGE SCALE GENOMIC DNA]</scope>
    <source>
        <strain evidence="2">DSM 27839</strain>
    </source>
</reference>
<dbReference type="Proteomes" id="UP000183400">
    <property type="component" value="Unassembled WGS sequence"/>
</dbReference>